<evidence type="ECO:0000256" key="5">
    <source>
        <dbReference type="ARBA" id="ARBA00010869"/>
    </source>
</evidence>
<evidence type="ECO:0000256" key="4">
    <source>
        <dbReference type="ARBA" id="ARBA00001946"/>
    </source>
</evidence>
<feature type="domain" description="Tryptophan synthase beta chain-like PALP" evidence="9">
    <location>
        <begin position="27"/>
        <end position="316"/>
    </location>
</feature>
<accession>A0A2Z2P2H6</accession>
<keyword evidence="11" id="KW-1185">Reference proteome</keyword>
<comment type="similarity">
    <text evidence="5">Belongs to the serine/threonine dehydratase family.</text>
</comment>
<dbReference type="GO" id="GO:0003941">
    <property type="term" value="F:L-serine ammonia-lyase activity"/>
    <property type="evidence" value="ECO:0007669"/>
    <property type="project" value="TreeGrafter"/>
</dbReference>
<dbReference type="AlphaFoldDB" id="A0A2Z2P2H6"/>
<dbReference type="RefSeq" id="WP_088921283.1">
    <property type="nucleotide sequence ID" value="NZ_CP018632.1"/>
</dbReference>
<dbReference type="GO" id="GO:0005524">
    <property type="term" value="F:ATP binding"/>
    <property type="evidence" value="ECO:0007669"/>
    <property type="project" value="TreeGrafter"/>
</dbReference>
<dbReference type="PANTHER" id="PTHR43050">
    <property type="entry name" value="SERINE / THREONINE RACEMASE FAMILY MEMBER"/>
    <property type="match status" value="1"/>
</dbReference>
<keyword evidence="7" id="KW-0663">Pyridoxal phosphate</keyword>
<dbReference type="FunFam" id="3.40.50.1100:FF:000005">
    <property type="entry name" value="Threonine dehydratase catabolic"/>
    <property type="match status" value="1"/>
</dbReference>
<evidence type="ECO:0000256" key="7">
    <source>
        <dbReference type="ARBA" id="ARBA00022898"/>
    </source>
</evidence>
<name>A0A2Z2P2H6_9GAMM</name>
<dbReference type="PROSITE" id="PS00165">
    <property type="entry name" value="DEHYDRATASE_SER_THR"/>
    <property type="match status" value="1"/>
</dbReference>
<dbReference type="KEGG" id="gai:IMCC3135_32365"/>
<dbReference type="EMBL" id="CP018632">
    <property type="protein sequence ID" value="ASJ76518.1"/>
    <property type="molecule type" value="Genomic_DNA"/>
</dbReference>
<dbReference type="Gene3D" id="3.40.50.1100">
    <property type="match status" value="2"/>
</dbReference>
<dbReference type="PANTHER" id="PTHR43050:SF1">
    <property type="entry name" value="SERINE RACEMASE"/>
    <property type="match status" value="1"/>
</dbReference>
<proteinExistence type="inferred from homology"/>
<dbReference type="CDD" id="cd01562">
    <property type="entry name" value="Thr-dehyd"/>
    <property type="match status" value="1"/>
</dbReference>
<evidence type="ECO:0000313" key="10">
    <source>
        <dbReference type="EMBL" id="ASJ76518.1"/>
    </source>
</evidence>
<dbReference type="SUPFAM" id="SSF53686">
    <property type="entry name" value="Tryptophan synthase beta subunit-like PLP-dependent enzymes"/>
    <property type="match status" value="1"/>
</dbReference>
<organism evidence="10 11">
    <name type="scientific">Granulosicoccus antarcticus IMCC3135</name>
    <dbReference type="NCBI Taxonomy" id="1192854"/>
    <lineage>
        <taxon>Bacteria</taxon>
        <taxon>Pseudomonadati</taxon>
        <taxon>Pseudomonadota</taxon>
        <taxon>Gammaproteobacteria</taxon>
        <taxon>Chromatiales</taxon>
        <taxon>Granulosicoccaceae</taxon>
        <taxon>Granulosicoccus</taxon>
    </lineage>
</organism>
<evidence type="ECO:0000256" key="6">
    <source>
        <dbReference type="ARBA" id="ARBA00022842"/>
    </source>
</evidence>
<gene>
    <name evidence="10" type="primary">tdcB_2</name>
    <name evidence="10" type="ORF">IMCC3135_32365</name>
</gene>
<dbReference type="Proteomes" id="UP000250079">
    <property type="component" value="Chromosome"/>
</dbReference>
<dbReference type="GO" id="GO:0018114">
    <property type="term" value="F:threonine racemase activity"/>
    <property type="evidence" value="ECO:0007669"/>
    <property type="project" value="TreeGrafter"/>
</dbReference>
<keyword evidence="8 10" id="KW-0456">Lyase</keyword>
<dbReference type="Pfam" id="PF00291">
    <property type="entry name" value="PALP"/>
    <property type="match status" value="1"/>
</dbReference>
<dbReference type="GO" id="GO:0030170">
    <property type="term" value="F:pyridoxal phosphate binding"/>
    <property type="evidence" value="ECO:0007669"/>
    <property type="project" value="InterPro"/>
</dbReference>
<evidence type="ECO:0000256" key="3">
    <source>
        <dbReference type="ARBA" id="ARBA00001936"/>
    </source>
</evidence>
<dbReference type="GO" id="GO:0070179">
    <property type="term" value="P:D-serine biosynthetic process"/>
    <property type="evidence" value="ECO:0007669"/>
    <property type="project" value="TreeGrafter"/>
</dbReference>
<evidence type="ECO:0000256" key="2">
    <source>
        <dbReference type="ARBA" id="ARBA00001933"/>
    </source>
</evidence>
<dbReference type="InterPro" id="IPR001926">
    <property type="entry name" value="TrpB-like_PALP"/>
</dbReference>
<evidence type="ECO:0000256" key="8">
    <source>
        <dbReference type="ARBA" id="ARBA00023239"/>
    </source>
</evidence>
<comment type="cofactor">
    <cofactor evidence="1">
        <name>Ca(2+)</name>
        <dbReference type="ChEBI" id="CHEBI:29108"/>
    </cofactor>
</comment>
<dbReference type="GO" id="GO:0030378">
    <property type="term" value="F:serine racemase activity"/>
    <property type="evidence" value="ECO:0007669"/>
    <property type="project" value="TreeGrafter"/>
</dbReference>
<dbReference type="InterPro" id="IPR036052">
    <property type="entry name" value="TrpB-like_PALP_sf"/>
</dbReference>
<protein>
    <submittedName>
        <fullName evidence="10">L-threonine dehydratase catabolic TdcB</fullName>
        <ecNumber evidence="10">4.3.1.19</ecNumber>
    </submittedName>
</protein>
<reference evidence="10 11" key="1">
    <citation type="submission" date="2016-12" db="EMBL/GenBank/DDBJ databases">
        <authorList>
            <person name="Song W.-J."/>
            <person name="Kurnit D.M."/>
        </authorList>
    </citation>
    <scope>NUCLEOTIDE SEQUENCE [LARGE SCALE GENOMIC DNA]</scope>
    <source>
        <strain evidence="10 11">IMCC3135</strain>
    </source>
</reference>
<evidence type="ECO:0000256" key="1">
    <source>
        <dbReference type="ARBA" id="ARBA00001913"/>
    </source>
</evidence>
<dbReference type="GO" id="GO:0004794">
    <property type="term" value="F:threonine deaminase activity"/>
    <property type="evidence" value="ECO:0007669"/>
    <property type="project" value="UniProtKB-EC"/>
</dbReference>
<evidence type="ECO:0000313" key="11">
    <source>
        <dbReference type="Proteomes" id="UP000250079"/>
    </source>
</evidence>
<dbReference type="InterPro" id="IPR000634">
    <property type="entry name" value="Ser/Thr_deHydtase_PyrdxlP-BS"/>
</dbReference>
<comment type="cofactor">
    <cofactor evidence="4">
        <name>Mg(2+)</name>
        <dbReference type="ChEBI" id="CHEBI:18420"/>
    </cofactor>
</comment>
<comment type="cofactor">
    <cofactor evidence="2">
        <name>pyridoxal 5'-phosphate</name>
        <dbReference type="ChEBI" id="CHEBI:597326"/>
    </cofactor>
</comment>
<dbReference type="GO" id="GO:0000287">
    <property type="term" value="F:magnesium ion binding"/>
    <property type="evidence" value="ECO:0007669"/>
    <property type="project" value="TreeGrafter"/>
</dbReference>
<evidence type="ECO:0000259" key="9">
    <source>
        <dbReference type="Pfam" id="PF00291"/>
    </source>
</evidence>
<sequence length="333" mass="34296">MISDTPDFPISITDIRKAAEYLAPVAVRTPLLESPYLNEIAGRRVLVKAEVLQRTGSFKFRGAWTAISALDEKVRARGVIAYSSGNHAQGIAHAASLFGVPSIIVMPEDSPALKLANTRALGASVVTYDRAGGESREAVGEALAAERGLTLIRPYDEPMVMAGQGTVGLEIAEQAKAAGVSEADVLVCCGGGGLTSGVAIALHSVAPGLRVRPVEPAVADDTCRSLIAGKRLSNEGNPDSFCDAIVTPMPGELTFPVLQQLAGPGLRVEDQAVLIAMGQALMRLKLVVEPGGAVALAAALEPCNVEGDAVICVVTGGNVDPQLISAAAATFAP</sequence>
<dbReference type="OrthoDB" id="9811476at2"/>
<keyword evidence="6" id="KW-0460">Magnesium</keyword>
<dbReference type="EC" id="4.3.1.19" evidence="10"/>
<comment type="cofactor">
    <cofactor evidence="3">
        <name>Mn(2+)</name>
        <dbReference type="ChEBI" id="CHEBI:29035"/>
    </cofactor>
</comment>